<dbReference type="GO" id="GO:0005829">
    <property type="term" value="C:cytosol"/>
    <property type="evidence" value="ECO:0007669"/>
    <property type="project" value="TreeGrafter"/>
</dbReference>
<evidence type="ECO:0000256" key="1">
    <source>
        <dbReference type="SAM" id="MobiDB-lite"/>
    </source>
</evidence>
<dbReference type="Pfam" id="PF00248">
    <property type="entry name" value="Aldo_ket_red"/>
    <property type="match status" value="1"/>
</dbReference>
<evidence type="ECO:0000259" key="2">
    <source>
        <dbReference type="Pfam" id="PF00248"/>
    </source>
</evidence>
<keyword evidence="4" id="KW-1185">Reference proteome</keyword>
<dbReference type="InterPro" id="IPR036812">
    <property type="entry name" value="NAD(P)_OxRdtase_dom_sf"/>
</dbReference>
<protein>
    <submittedName>
        <fullName evidence="3">Aldo/keto reductase</fullName>
    </submittedName>
</protein>
<evidence type="ECO:0000313" key="4">
    <source>
        <dbReference type="Proteomes" id="UP000274909"/>
    </source>
</evidence>
<feature type="domain" description="NADP-dependent oxidoreductase" evidence="2">
    <location>
        <begin position="68"/>
        <end position="356"/>
    </location>
</feature>
<sequence length="358" mass="38332">MVGIDQLASRRLSPATFLPSSDRPTIDDPSAAAGSHPSAPIGVVPGIPGIGERLRRPFGETDLGVFPVGLGGSVFGWTASAEETRGILDRYADFGGNFIDTADSYAGGLSEVRIGAWMAHRGNRDRMVVSTKIGRHPDSPGLGPVNMVRAVEASLERLQTDRIDVLFFHMDDETVPLEDSLGTAAWLIETGKVRYLAASNFSPTRLTEARILASTGLPRFVGLQHEYSLLNRRGFEGDTELVARGQRLGTLAYYALGNGFLTGKYRSRADFVGGGARAARAATHFGRRGLRILAVLDHVAAEHNTSPTAIALAWLLAKRSVTAPVVSASKPEQVDDLVAATGVQLTRTQMVELDRVSS</sequence>
<dbReference type="OrthoDB" id="9768793at2"/>
<name>A0A3S0XN57_9MICO</name>
<dbReference type="InterPro" id="IPR050523">
    <property type="entry name" value="AKR_Detox_Biosynth"/>
</dbReference>
<feature type="region of interest" description="Disordered" evidence="1">
    <location>
        <begin position="15"/>
        <end position="42"/>
    </location>
</feature>
<feature type="compositionally biased region" description="Low complexity" evidence="1">
    <location>
        <begin position="29"/>
        <end position="42"/>
    </location>
</feature>
<evidence type="ECO:0000313" key="3">
    <source>
        <dbReference type="EMBL" id="RUR01089.1"/>
    </source>
</evidence>
<reference evidence="3 4" key="1">
    <citation type="submission" date="2018-12" db="EMBL/GenBank/DDBJ databases">
        <authorList>
            <person name="Li F."/>
        </authorList>
    </citation>
    <scope>NUCLEOTIDE SEQUENCE [LARGE SCALE GENOMIC DNA]</scope>
    <source>
        <strain evidence="3 4">EGI 6500705</strain>
    </source>
</reference>
<dbReference type="Proteomes" id="UP000274909">
    <property type="component" value="Unassembled WGS sequence"/>
</dbReference>
<organism evidence="3 4">
    <name type="scientific">Labedella endophytica</name>
    <dbReference type="NCBI Taxonomy" id="1523160"/>
    <lineage>
        <taxon>Bacteria</taxon>
        <taxon>Bacillati</taxon>
        <taxon>Actinomycetota</taxon>
        <taxon>Actinomycetes</taxon>
        <taxon>Micrococcales</taxon>
        <taxon>Microbacteriaceae</taxon>
        <taxon>Labedella</taxon>
    </lineage>
</organism>
<dbReference type="SUPFAM" id="SSF51430">
    <property type="entry name" value="NAD(P)-linked oxidoreductase"/>
    <property type="match status" value="1"/>
</dbReference>
<dbReference type="InterPro" id="IPR023210">
    <property type="entry name" value="NADP_OxRdtase_dom"/>
</dbReference>
<dbReference type="RefSeq" id="WP_127048215.1">
    <property type="nucleotide sequence ID" value="NZ_RZGZ01000002.1"/>
</dbReference>
<dbReference type="Gene3D" id="3.20.20.100">
    <property type="entry name" value="NADP-dependent oxidoreductase domain"/>
    <property type="match status" value="1"/>
</dbReference>
<accession>A0A3S0XN57</accession>
<dbReference type="AlphaFoldDB" id="A0A3S0XN57"/>
<gene>
    <name evidence="3" type="ORF">ELQ94_06055</name>
</gene>
<proteinExistence type="predicted"/>
<dbReference type="EMBL" id="RZGZ01000002">
    <property type="protein sequence ID" value="RUR01089.1"/>
    <property type="molecule type" value="Genomic_DNA"/>
</dbReference>
<dbReference type="PANTHER" id="PTHR43364:SF6">
    <property type="entry name" value="OXIDOREDUCTASE-RELATED"/>
    <property type="match status" value="1"/>
</dbReference>
<dbReference type="PANTHER" id="PTHR43364">
    <property type="entry name" value="NADH-SPECIFIC METHYLGLYOXAL REDUCTASE-RELATED"/>
    <property type="match status" value="1"/>
</dbReference>
<comment type="caution">
    <text evidence="3">The sequence shown here is derived from an EMBL/GenBank/DDBJ whole genome shotgun (WGS) entry which is preliminary data.</text>
</comment>